<evidence type="ECO:0000313" key="3">
    <source>
        <dbReference type="EMBL" id="EJK68839.1"/>
    </source>
</evidence>
<dbReference type="OrthoDB" id="425611at2759"/>
<keyword evidence="4" id="KW-1185">Reference proteome</keyword>
<proteinExistence type="predicted"/>
<comment type="caution">
    <text evidence="3">The sequence shown here is derived from an EMBL/GenBank/DDBJ whole genome shotgun (WGS) entry which is preliminary data.</text>
</comment>
<evidence type="ECO:0000313" key="4">
    <source>
        <dbReference type="Proteomes" id="UP000266841"/>
    </source>
</evidence>
<dbReference type="AlphaFoldDB" id="K0SV63"/>
<dbReference type="InterPro" id="IPR014710">
    <property type="entry name" value="RmlC-like_jellyroll"/>
</dbReference>
<reference evidence="3 4" key="1">
    <citation type="journal article" date="2012" name="Genome Biol.">
        <title>Genome and low-iron response of an oceanic diatom adapted to chronic iron limitation.</title>
        <authorList>
            <person name="Lommer M."/>
            <person name="Specht M."/>
            <person name="Roy A.S."/>
            <person name="Kraemer L."/>
            <person name="Andreson R."/>
            <person name="Gutowska M.A."/>
            <person name="Wolf J."/>
            <person name="Bergner S.V."/>
            <person name="Schilhabel M.B."/>
            <person name="Klostermeier U.C."/>
            <person name="Beiko R.G."/>
            <person name="Rosenstiel P."/>
            <person name="Hippler M."/>
            <person name="Laroche J."/>
        </authorList>
    </citation>
    <scope>NUCLEOTIDE SEQUENCE [LARGE SCALE GENOMIC DNA]</scope>
    <source>
        <strain evidence="3 4">CCMP1005</strain>
    </source>
</reference>
<evidence type="ECO:0000259" key="2">
    <source>
        <dbReference type="PROSITE" id="PS50042"/>
    </source>
</evidence>
<dbReference type="EMBL" id="AGNL01010797">
    <property type="protein sequence ID" value="EJK68839.1"/>
    <property type="molecule type" value="Genomic_DNA"/>
</dbReference>
<accession>K0SV63</accession>
<dbReference type="SUPFAM" id="SSF51206">
    <property type="entry name" value="cAMP-binding domain-like"/>
    <property type="match status" value="1"/>
</dbReference>
<dbReference type="PROSITE" id="PS50042">
    <property type="entry name" value="CNMP_BINDING_3"/>
    <property type="match status" value="1"/>
</dbReference>
<dbReference type="OMA" id="MIHHIDD"/>
<feature type="domain" description="Cyclic nucleotide-binding" evidence="2">
    <location>
        <begin position="174"/>
        <end position="242"/>
    </location>
</feature>
<dbReference type="Proteomes" id="UP000266841">
    <property type="component" value="Unassembled WGS sequence"/>
</dbReference>
<gene>
    <name evidence="3" type="ORF">THAOC_09950</name>
</gene>
<dbReference type="InterPro" id="IPR055272">
    <property type="entry name" value="POPDC1-3_dom"/>
</dbReference>
<dbReference type="CDD" id="cd00038">
    <property type="entry name" value="CAP_ED"/>
    <property type="match status" value="1"/>
</dbReference>
<sequence length="438" mass="50242">MRDSSLLQKNSLVAPSRCHGSRLPLPSASRTGSRTILSEASSTSAPSSPIMRLLVQSINHTLLKPRVLRMPRWISPQHSSFTLSELFGHSSFILVAVSYYSEDFLELRIMAVAGSAAMLFFTYFHPHGRVLWLPLKWNALFIAINSYRIGKVYFDRYMAEHGVSEEMKTFRSDYLSVVNGVEFYRLLKIAREETFEEGDLVMHQTEANPYIRIVVEGELEVLRDGTLTYVLERGNFVSESGLHAGLHLRGGIEACSTIVVAPPFDPSGLNNTKAARKNRVRCLRWDRSELMDLLESDRKLATELKAALSWDIVSKLKAQRQMLTEGRVKNPTAWTKKREDLGNSRYAAILQNILSSHTPEEDMSEVLSNYRKIHHIGDMDHERALARCGWTKEEFRLGKRVVRDLDDDYYEEDEFFMQPQWRMAKRYSSKLVRSLLES</sequence>
<dbReference type="eggNOG" id="ENOG502S6BX">
    <property type="taxonomic scope" value="Eukaryota"/>
</dbReference>
<feature type="region of interest" description="Disordered" evidence="1">
    <location>
        <begin position="17"/>
        <end position="45"/>
    </location>
</feature>
<organism evidence="3 4">
    <name type="scientific">Thalassiosira oceanica</name>
    <name type="common">Marine diatom</name>
    <dbReference type="NCBI Taxonomy" id="159749"/>
    <lineage>
        <taxon>Eukaryota</taxon>
        <taxon>Sar</taxon>
        <taxon>Stramenopiles</taxon>
        <taxon>Ochrophyta</taxon>
        <taxon>Bacillariophyta</taxon>
        <taxon>Coscinodiscophyceae</taxon>
        <taxon>Thalassiosirophycidae</taxon>
        <taxon>Thalassiosirales</taxon>
        <taxon>Thalassiosiraceae</taxon>
        <taxon>Thalassiosira</taxon>
    </lineage>
</organism>
<evidence type="ECO:0000256" key="1">
    <source>
        <dbReference type="SAM" id="MobiDB-lite"/>
    </source>
</evidence>
<name>K0SV63_THAOC</name>
<protein>
    <recommendedName>
        <fullName evidence="2">Cyclic nucleotide-binding domain-containing protein</fullName>
    </recommendedName>
</protein>
<dbReference type="Gene3D" id="2.60.120.10">
    <property type="entry name" value="Jelly Rolls"/>
    <property type="match status" value="1"/>
</dbReference>
<dbReference type="InterPro" id="IPR000595">
    <property type="entry name" value="cNMP-bd_dom"/>
</dbReference>
<dbReference type="InterPro" id="IPR018490">
    <property type="entry name" value="cNMP-bd_dom_sf"/>
</dbReference>
<dbReference type="Pfam" id="PF04831">
    <property type="entry name" value="POPDC1-3"/>
    <property type="match status" value="1"/>
</dbReference>